<dbReference type="EMBL" id="KZ293673">
    <property type="protein sequence ID" value="PBK88441.1"/>
    <property type="molecule type" value="Genomic_DNA"/>
</dbReference>
<evidence type="ECO:0000313" key="2">
    <source>
        <dbReference type="Proteomes" id="UP000217790"/>
    </source>
</evidence>
<gene>
    <name evidence="1" type="ORF">ARMGADRAFT_1034096</name>
</gene>
<reference evidence="2" key="1">
    <citation type="journal article" date="2017" name="Nat. Ecol. Evol.">
        <title>Genome expansion and lineage-specific genetic innovations in the forest pathogenic fungi Armillaria.</title>
        <authorList>
            <person name="Sipos G."/>
            <person name="Prasanna A.N."/>
            <person name="Walter M.C."/>
            <person name="O'Connor E."/>
            <person name="Balint B."/>
            <person name="Krizsan K."/>
            <person name="Kiss B."/>
            <person name="Hess J."/>
            <person name="Varga T."/>
            <person name="Slot J."/>
            <person name="Riley R."/>
            <person name="Boka B."/>
            <person name="Rigling D."/>
            <person name="Barry K."/>
            <person name="Lee J."/>
            <person name="Mihaltcheva S."/>
            <person name="LaButti K."/>
            <person name="Lipzen A."/>
            <person name="Waldron R."/>
            <person name="Moloney N.M."/>
            <person name="Sperisen C."/>
            <person name="Kredics L."/>
            <person name="Vagvoelgyi C."/>
            <person name="Patrignani A."/>
            <person name="Fitzpatrick D."/>
            <person name="Nagy I."/>
            <person name="Doyle S."/>
            <person name="Anderson J.B."/>
            <person name="Grigoriev I.V."/>
            <person name="Gueldener U."/>
            <person name="Muensterkoetter M."/>
            <person name="Nagy L.G."/>
        </authorList>
    </citation>
    <scope>NUCLEOTIDE SEQUENCE [LARGE SCALE GENOMIC DNA]</scope>
    <source>
        <strain evidence="2">Ar21-2</strain>
    </source>
</reference>
<keyword evidence="2" id="KW-1185">Reference proteome</keyword>
<dbReference type="Proteomes" id="UP000217790">
    <property type="component" value="Unassembled WGS sequence"/>
</dbReference>
<accession>A0A2H3CZK7</accession>
<evidence type="ECO:0000313" key="1">
    <source>
        <dbReference type="EMBL" id="PBK88441.1"/>
    </source>
</evidence>
<name>A0A2H3CZK7_ARMGA</name>
<organism evidence="1 2">
    <name type="scientific">Armillaria gallica</name>
    <name type="common">Bulbous honey fungus</name>
    <name type="synonym">Armillaria bulbosa</name>
    <dbReference type="NCBI Taxonomy" id="47427"/>
    <lineage>
        <taxon>Eukaryota</taxon>
        <taxon>Fungi</taxon>
        <taxon>Dikarya</taxon>
        <taxon>Basidiomycota</taxon>
        <taxon>Agaricomycotina</taxon>
        <taxon>Agaricomycetes</taxon>
        <taxon>Agaricomycetidae</taxon>
        <taxon>Agaricales</taxon>
        <taxon>Marasmiineae</taxon>
        <taxon>Physalacriaceae</taxon>
        <taxon>Armillaria</taxon>
    </lineage>
</organism>
<protein>
    <submittedName>
        <fullName evidence="1">Uncharacterized protein</fullName>
    </submittedName>
</protein>
<sequence>MVVAKTYGDNQNECRKFVCMGFSIQIVTIKTRPEFLSFSLKFLSAESQVAQPVRKTDVKLTTLVHHRICKENEQGWEVDSTRKKKRQYVIPPVKSQFSEFLDLEAIDNEDPEYLEAEEDANNVITIGTNELSLNFLDDLTDVPDTSIVSPLHLVNNNDSEVEIEGYIAELNE</sequence>
<proteinExistence type="predicted"/>
<dbReference type="AlphaFoldDB" id="A0A2H3CZK7"/>
<dbReference type="InParanoid" id="A0A2H3CZK7"/>